<keyword evidence="6" id="KW-0274">FAD</keyword>
<keyword evidence="7" id="KW-0560">Oxidoreductase</keyword>
<organism evidence="12">
    <name type="scientific">freshwater metagenome</name>
    <dbReference type="NCBI Taxonomy" id="449393"/>
    <lineage>
        <taxon>unclassified sequences</taxon>
        <taxon>metagenomes</taxon>
        <taxon>ecological metagenomes</taxon>
    </lineage>
</organism>
<dbReference type="InterPro" id="IPR004620">
    <property type="entry name" value="MTHF_reductase_bac"/>
</dbReference>
<sequence>MRIDDILRQGPDPVFSFEFFPPRTPEGEANLYEAIAKLAPMDPAYVSVTYGAGGSTAGKTLEIASTIRERHGIEAMAHFTCVGATVDELRATLDEMRELGFENVLALRGDPPAGQDEWVRTDGGFEYSRELVELINADYAMTVGAAAFPETHIHATSPEDDLRHLKAKVDAGVDFLITQLFFDNAVYFDFVERARAIGIDVPIIPGILPITNIAQLDRITSLCGSEVPARLRAELDLRTDEPEAVEDFGVAYATLQCAELLAGGAPGIHFYTLNRSPATRAIVGALRLQRPWDTAGA</sequence>
<dbReference type="UniPathway" id="UPA00193"/>
<dbReference type="AlphaFoldDB" id="A0A6J7J6H8"/>
<dbReference type="GO" id="GO:0009086">
    <property type="term" value="P:methionine biosynthetic process"/>
    <property type="evidence" value="ECO:0007669"/>
    <property type="project" value="UniProtKB-KW"/>
</dbReference>
<evidence type="ECO:0000256" key="11">
    <source>
        <dbReference type="ARBA" id="ARBA00034529"/>
    </source>
</evidence>
<comment type="similarity">
    <text evidence="3">Belongs to the methylenetetrahydrofolate reductase family.</text>
</comment>
<dbReference type="SUPFAM" id="SSF51730">
    <property type="entry name" value="FAD-linked oxidoreductase"/>
    <property type="match status" value="1"/>
</dbReference>
<dbReference type="InterPro" id="IPR003171">
    <property type="entry name" value="Mehydrof_redctse-like"/>
</dbReference>
<dbReference type="Pfam" id="PF02219">
    <property type="entry name" value="MTHFR"/>
    <property type="match status" value="1"/>
</dbReference>
<comment type="pathway">
    <text evidence="2">One-carbon metabolism; tetrahydrofolate interconversion.</text>
</comment>
<evidence type="ECO:0000256" key="3">
    <source>
        <dbReference type="ARBA" id="ARBA00006743"/>
    </source>
</evidence>
<gene>
    <name evidence="12" type="ORF">UFOPK3674_01671</name>
</gene>
<name>A0A6J7J6H8_9ZZZZ</name>
<evidence type="ECO:0000256" key="7">
    <source>
        <dbReference type="ARBA" id="ARBA00023002"/>
    </source>
</evidence>
<keyword evidence="9" id="KW-0486">Methionine biosynthesis</keyword>
<dbReference type="GO" id="GO:0106312">
    <property type="term" value="F:methylenetetrahydrofolate reductase (NADH) activity"/>
    <property type="evidence" value="ECO:0007669"/>
    <property type="project" value="UniProtKB-EC"/>
</dbReference>
<dbReference type="PANTHER" id="PTHR45754">
    <property type="entry name" value="METHYLENETETRAHYDROFOLATE REDUCTASE"/>
    <property type="match status" value="1"/>
</dbReference>
<evidence type="ECO:0000256" key="6">
    <source>
        <dbReference type="ARBA" id="ARBA00022827"/>
    </source>
</evidence>
<proteinExistence type="inferred from homology"/>
<comment type="pathway">
    <text evidence="10">Amino-acid biosynthesis; L-methionine biosynthesis via de novo pathway.</text>
</comment>
<comment type="cofactor">
    <cofactor evidence="1">
        <name>FAD</name>
        <dbReference type="ChEBI" id="CHEBI:57692"/>
    </cofactor>
</comment>
<dbReference type="PANTHER" id="PTHR45754:SF3">
    <property type="entry name" value="METHYLENETETRAHYDROFOLATE REDUCTASE (NADPH)"/>
    <property type="match status" value="1"/>
</dbReference>
<evidence type="ECO:0000256" key="4">
    <source>
        <dbReference type="ARBA" id="ARBA00022605"/>
    </source>
</evidence>
<protein>
    <recommendedName>
        <fullName evidence="11">methylenetetrahydrofolate reductase (NADH)</fullName>
        <ecNumber evidence="11">1.5.1.54</ecNumber>
    </recommendedName>
</protein>
<keyword evidence="4" id="KW-0028">Amino-acid biosynthesis</keyword>
<evidence type="ECO:0000256" key="1">
    <source>
        <dbReference type="ARBA" id="ARBA00001974"/>
    </source>
</evidence>
<keyword evidence="5" id="KW-0285">Flavoprotein</keyword>
<dbReference type="GO" id="GO:0071949">
    <property type="term" value="F:FAD binding"/>
    <property type="evidence" value="ECO:0007669"/>
    <property type="project" value="TreeGrafter"/>
</dbReference>
<evidence type="ECO:0000256" key="2">
    <source>
        <dbReference type="ARBA" id="ARBA00004777"/>
    </source>
</evidence>
<dbReference type="CDD" id="cd00537">
    <property type="entry name" value="MTHFR"/>
    <property type="match status" value="1"/>
</dbReference>
<keyword evidence="8" id="KW-0520">NAD</keyword>
<evidence type="ECO:0000256" key="8">
    <source>
        <dbReference type="ARBA" id="ARBA00023027"/>
    </source>
</evidence>
<dbReference type="Gene3D" id="3.20.20.220">
    <property type="match status" value="1"/>
</dbReference>
<evidence type="ECO:0000256" key="5">
    <source>
        <dbReference type="ARBA" id="ARBA00022630"/>
    </source>
</evidence>
<dbReference type="InterPro" id="IPR029041">
    <property type="entry name" value="FAD-linked_oxidoreductase-like"/>
</dbReference>
<evidence type="ECO:0000256" key="9">
    <source>
        <dbReference type="ARBA" id="ARBA00023167"/>
    </source>
</evidence>
<reference evidence="12" key="1">
    <citation type="submission" date="2020-05" db="EMBL/GenBank/DDBJ databases">
        <authorList>
            <person name="Chiriac C."/>
            <person name="Salcher M."/>
            <person name="Ghai R."/>
            <person name="Kavagutti S V."/>
        </authorList>
    </citation>
    <scope>NUCLEOTIDE SEQUENCE</scope>
</reference>
<dbReference type="GO" id="GO:0035999">
    <property type="term" value="P:tetrahydrofolate interconversion"/>
    <property type="evidence" value="ECO:0007669"/>
    <property type="project" value="UniProtKB-UniPathway"/>
</dbReference>
<dbReference type="EMBL" id="CAFBMX010000008">
    <property type="protein sequence ID" value="CAB4938676.1"/>
    <property type="molecule type" value="Genomic_DNA"/>
</dbReference>
<dbReference type="NCBIfam" id="TIGR00676">
    <property type="entry name" value="fadh2"/>
    <property type="match status" value="1"/>
</dbReference>
<dbReference type="GO" id="GO:0005829">
    <property type="term" value="C:cytosol"/>
    <property type="evidence" value="ECO:0007669"/>
    <property type="project" value="InterPro"/>
</dbReference>
<evidence type="ECO:0000313" key="12">
    <source>
        <dbReference type="EMBL" id="CAB4938676.1"/>
    </source>
</evidence>
<evidence type="ECO:0000256" key="10">
    <source>
        <dbReference type="ARBA" id="ARBA00034478"/>
    </source>
</evidence>
<dbReference type="EC" id="1.5.1.54" evidence="11"/>
<accession>A0A6J7J6H8</accession>